<protein>
    <submittedName>
        <fullName evidence="2">Uncharacterized protein</fullName>
    </submittedName>
</protein>
<gene>
    <name evidence="2" type="ORF">SEMRO_919_G220120.1</name>
</gene>
<organism evidence="2 3">
    <name type="scientific">Seminavis robusta</name>
    <dbReference type="NCBI Taxonomy" id="568900"/>
    <lineage>
        <taxon>Eukaryota</taxon>
        <taxon>Sar</taxon>
        <taxon>Stramenopiles</taxon>
        <taxon>Ochrophyta</taxon>
        <taxon>Bacillariophyta</taxon>
        <taxon>Bacillariophyceae</taxon>
        <taxon>Bacillariophycidae</taxon>
        <taxon>Naviculales</taxon>
        <taxon>Naviculaceae</taxon>
        <taxon>Seminavis</taxon>
    </lineage>
</organism>
<evidence type="ECO:0000313" key="2">
    <source>
        <dbReference type="EMBL" id="CAB9518257.1"/>
    </source>
</evidence>
<dbReference type="Proteomes" id="UP001153069">
    <property type="component" value="Unassembled WGS sequence"/>
</dbReference>
<accession>A0A9N8EBB9</accession>
<sequence>MKLNLSSLSFLSLGFATIKCFARAVDVDVETIDKTVGKVVGGDSIPANQSFLRFARRLEATAEYGENCGTDGDCFTGNCVTVGTTSTCDCPEASDCHGCNDKNGNLCLRIEQSKAYSTMSVCEISVWDYVDDTLNHDLFSFGASLVTVGYIHLLQLESNNGVCVDVTPNISQAASGGGFVLDPAVVQANIDQTDPDAV</sequence>
<proteinExistence type="predicted"/>
<feature type="signal peptide" evidence="1">
    <location>
        <begin position="1"/>
        <end position="24"/>
    </location>
</feature>
<evidence type="ECO:0000256" key="1">
    <source>
        <dbReference type="SAM" id="SignalP"/>
    </source>
</evidence>
<name>A0A9N8EBB9_9STRA</name>
<reference evidence="2" key="1">
    <citation type="submission" date="2020-06" db="EMBL/GenBank/DDBJ databases">
        <authorList>
            <consortium name="Plant Systems Biology data submission"/>
        </authorList>
    </citation>
    <scope>NUCLEOTIDE SEQUENCE</scope>
    <source>
        <strain evidence="2">D6</strain>
    </source>
</reference>
<keyword evidence="1" id="KW-0732">Signal</keyword>
<keyword evidence="3" id="KW-1185">Reference proteome</keyword>
<dbReference type="AlphaFoldDB" id="A0A9N8EBB9"/>
<feature type="chain" id="PRO_5040296584" evidence="1">
    <location>
        <begin position="25"/>
        <end position="198"/>
    </location>
</feature>
<dbReference type="EMBL" id="CAICTM010000917">
    <property type="protein sequence ID" value="CAB9518257.1"/>
    <property type="molecule type" value="Genomic_DNA"/>
</dbReference>
<evidence type="ECO:0000313" key="3">
    <source>
        <dbReference type="Proteomes" id="UP001153069"/>
    </source>
</evidence>
<comment type="caution">
    <text evidence="2">The sequence shown here is derived from an EMBL/GenBank/DDBJ whole genome shotgun (WGS) entry which is preliminary data.</text>
</comment>